<reference evidence="2" key="1">
    <citation type="journal article" date="2023" name="Nat. Plants">
        <title>Single-cell RNA sequencing provides a high-resolution roadmap for understanding the multicellular compartmentation of specialized metabolism.</title>
        <authorList>
            <person name="Sun S."/>
            <person name="Shen X."/>
            <person name="Li Y."/>
            <person name="Li Y."/>
            <person name="Wang S."/>
            <person name="Li R."/>
            <person name="Zhang H."/>
            <person name="Shen G."/>
            <person name="Guo B."/>
            <person name="Wei J."/>
            <person name="Xu J."/>
            <person name="St-Pierre B."/>
            <person name="Chen S."/>
            <person name="Sun C."/>
        </authorList>
    </citation>
    <scope>NUCLEOTIDE SEQUENCE [LARGE SCALE GENOMIC DNA]</scope>
</reference>
<evidence type="ECO:0000313" key="2">
    <source>
        <dbReference type="Proteomes" id="UP001060085"/>
    </source>
</evidence>
<dbReference type="Proteomes" id="UP001060085">
    <property type="component" value="Linkage Group LG01"/>
</dbReference>
<keyword evidence="2" id="KW-1185">Reference proteome</keyword>
<protein>
    <submittedName>
        <fullName evidence="1">Uncharacterized protein</fullName>
    </submittedName>
</protein>
<evidence type="ECO:0000313" key="1">
    <source>
        <dbReference type="EMBL" id="KAI5683077.1"/>
    </source>
</evidence>
<accession>A0ACC0CDQ7</accession>
<comment type="caution">
    <text evidence="1">The sequence shown here is derived from an EMBL/GenBank/DDBJ whole genome shotgun (WGS) entry which is preliminary data.</text>
</comment>
<name>A0ACC0CDQ7_CATRO</name>
<proteinExistence type="predicted"/>
<dbReference type="EMBL" id="CM044701">
    <property type="protein sequence ID" value="KAI5683077.1"/>
    <property type="molecule type" value="Genomic_DNA"/>
</dbReference>
<gene>
    <name evidence="1" type="ORF">M9H77_04305</name>
</gene>
<sequence length="391" mass="43797">MSSCLLKDEEILWQYCHAGESRREVRALELDKEFNKVPFWIQIGGLPAKCYTKEVGRKLARRFSECLDIQIRERTDDEGGSYFDVQGKDNIKKTLRQGIKVLSPYTWGYMGCSQHCSLAPEDLSEEEGEIFGYGEWMQTSIENSILIASFSPRVDMNWEARQDARVLSPIPPKQTPIGCITSEDLHKKIIWQWRWVWSNWETTLATAPLSPPPLEKIVDFFLQNSTVPIENGLDTMSPDASSLWDIQSGGYETRNILPPVAASHRRTTIKLGAVPDLGEEKGSNRSRRELAQGTGGDRWRHGQTPLQSGKEDRRWTCSEMTCSLGKKIAAGRSTVTGRAAGRVQAVAGRAVTGLARGAFPALTVDQWSTLLTALKNSNNTQFEKLSGMENL</sequence>
<organism evidence="1 2">
    <name type="scientific">Catharanthus roseus</name>
    <name type="common">Madagascar periwinkle</name>
    <name type="synonym">Vinca rosea</name>
    <dbReference type="NCBI Taxonomy" id="4058"/>
    <lineage>
        <taxon>Eukaryota</taxon>
        <taxon>Viridiplantae</taxon>
        <taxon>Streptophyta</taxon>
        <taxon>Embryophyta</taxon>
        <taxon>Tracheophyta</taxon>
        <taxon>Spermatophyta</taxon>
        <taxon>Magnoliopsida</taxon>
        <taxon>eudicotyledons</taxon>
        <taxon>Gunneridae</taxon>
        <taxon>Pentapetalae</taxon>
        <taxon>asterids</taxon>
        <taxon>lamiids</taxon>
        <taxon>Gentianales</taxon>
        <taxon>Apocynaceae</taxon>
        <taxon>Rauvolfioideae</taxon>
        <taxon>Vinceae</taxon>
        <taxon>Catharanthinae</taxon>
        <taxon>Catharanthus</taxon>
    </lineage>
</organism>